<comment type="caution">
    <text evidence="7">The sequence shown here is derived from an EMBL/GenBank/DDBJ whole genome shotgun (WGS) entry which is preliminary data.</text>
</comment>
<protein>
    <submittedName>
        <fullName evidence="7">Drug efflux protein</fullName>
    </submittedName>
</protein>
<dbReference type="GO" id="GO:0016020">
    <property type="term" value="C:membrane"/>
    <property type="evidence" value="ECO:0007669"/>
    <property type="project" value="UniProtKB-SubCell"/>
</dbReference>
<keyword evidence="3 6" id="KW-0812">Transmembrane</keyword>
<feature type="transmembrane region" description="Helical" evidence="6">
    <location>
        <begin position="144"/>
        <end position="162"/>
    </location>
</feature>
<dbReference type="PANTHER" id="PTHR30238">
    <property type="entry name" value="MEMBRANE BOUND PREDICTED REDOX MODULATOR"/>
    <property type="match status" value="1"/>
</dbReference>
<dbReference type="InterPro" id="IPR005496">
    <property type="entry name" value="Integral_membrane_TerC"/>
</dbReference>
<dbReference type="Proteomes" id="UP000054608">
    <property type="component" value="Unassembled WGS sequence"/>
</dbReference>
<dbReference type="PANTHER" id="PTHR30238:SF0">
    <property type="entry name" value="THYLAKOID MEMBRANE PROTEIN TERC, CHLOROPLASTIC"/>
    <property type="match status" value="1"/>
</dbReference>
<name>A0A0W0XZ78_9GAMM</name>
<evidence type="ECO:0000313" key="8">
    <source>
        <dbReference type="Proteomes" id="UP000054608"/>
    </source>
</evidence>
<evidence type="ECO:0000256" key="3">
    <source>
        <dbReference type="ARBA" id="ARBA00022692"/>
    </source>
</evidence>
<feature type="transmembrane region" description="Helical" evidence="6">
    <location>
        <begin position="290"/>
        <end position="313"/>
    </location>
</feature>
<keyword evidence="5 6" id="KW-0472">Membrane</keyword>
<evidence type="ECO:0000256" key="4">
    <source>
        <dbReference type="ARBA" id="ARBA00022989"/>
    </source>
</evidence>
<keyword evidence="4 6" id="KW-1133">Transmembrane helix</keyword>
<evidence type="ECO:0000256" key="1">
    <source>
        <dbReference type="ARBA" id="ARBA00004141"/>
    </source>
</evidence>
<dbReference type="InterPro" id="IPR022369">
    <property type="entry name" value="Integral_membrane_TerC_rswitch"/>
</dbReference>
<sequence length="317" mass="37147">MPMPVINETWLWCLFFLLVTIVLSIDLWLLRGQKSHRVSTREALSWTAVWVSLALSFNLVLWVYLYHTFGPAIAYEKSLEFLVSYLIEKSLSVDNLFVFILIFQYFSIPAHHQRRLLQYGVISAIFMRLIIILFGIWLINRFEWIFYVFGVLLLISALRILFLGNEEKSLETNLLIRLFSKIFRLSHEKIDGRFFIMHNKKWYVTPMFIALLFIEFSDLIFAIDSIPAVFAITRDPFIVFTSNVFAILGLRTLYFLISNMKEQFAYLSHGLAIILIFIGIKMLIHDYIEIPVLMTLGFIILVLAAAITLSWMLRKPH</sequence>
<keyword evidence="8" id="KW-1185">Reference proteome</keyword>
<evidence type="ECO:0000256" key="2">
    <source>
        <dbReference type="ARBA" id="ARBA00007511"/>
    </source>
</evidence>
<organism evidence="7 8">
    <name type="scientific">Legionella rubrilucens</name>
    <dbReference type="NCBI Taxonomy" id="458"/>
    <lineage>
        <taxon>Bacteria</taxon>
        <taxon>Pseudomonadati</taxon>
        <taxon>Pseudomonadota</taxon>
        <taxon>Gammaproteobacteria</taxon>
        <taxon>Legionellales</taxon>
        <taxon>Legionellaceae</taxon>
        <taxon>Legionella</taxon>
    </lineage>
</organism>
<dbReference type="PATRIC" id="fig|458.5.peg.402"/>
<dbReference type="Pfam" id="PF03741">
    <property type="entry name" value="TerC"/>
    <property type="match status" value="1"/>
</dbReference>
<feature type="transmembrane region" description="Helical" evidence="6">
    <location>
        <begin position="237"/>
        <end position="257"/>
    </location>
</feature>
<dbReference type="EMBL" id="LNYT01000005">
    <property type="protein sequence ID" value="KTD49759.1"/>
    <property type="molecule type" value="Genomic_DNA"/>
</dbReference>
<proteinExistence type="inferred from homology"/>
<evidence type="ECO:0000256" key="6">
    <source>
        <dbReference type="SAM" id="Phobius"/>
    </source>
</evidence>
<dbReference type="STRING" id="458.Lrub_0387"/>
<dbReference type="AlphaFoldDB" id="A0A0W0XZ78"/>
<feature type="transmembrane region" description="Helical" evidence="6">
    <location>
        <begin position="203"/>
        <end position="231"/>
    </location>
</feature>
<gene>
    <name evidence="7" type="primary">ygjT</name>
    <name evidence="7" type="ORF">Lrub_0387</name>
</gene>
<comment type="subcellular location">
    <subcellularLocation>
        <location evidence="1">Membrane</location>
        <topology evidence="1">Multi-pass membrane protein</topology>
    </subcellularLocation>
</comment>
<feature type="transmembrane region" description="Helical" evidence="6">
    <location>
        <begin position="85"/>
        <end position="107"/>
    </location>
</feature>
<feature type="transmembrane region" description="Helical" evidence="6">
    <location>
        <begin position="264"/>
        <end position="284"/>
    </location>
</feature>
<accession>A0A0W0XZ78</accession>
<reference evidence="7 8" key="1">
    <citation type="submission" date="2015-11" db="EMBL/GenBank/DDBJ databases">
        <title>Genomic analysis of 38 Legionella species identifies large and diverse effector repertoires.</title>
        <authorList>
            <person name="Burstein D."/>
            <person name="Amaro F."/>
            <person name="Zusman T."/>
            <person name="Lifshitz Z."/>
            <person name="Cohen O."/>
            <person name="Gilbert J.A."/>
            <person name="Pupko T."/>
            <person name="Shuman H.A."/>
            <person name="Segal G."/>
        </authorList>
    </citation>
    <scope>NUCLEOTIDE SEQUENCE [LARGE SCALE GENOMIC DNA]</scope>
    <source>
        <strain evidence="7 8">WA-270A-C2</strain>
    </source>
</reference>
<evidence type="ECO:0000256" key="5">
    <source>
        <dbReference type="ARBA" id="ARBA00023136"/>
    </source>
</evidence>
<feature type="transmembrane region" description="Helical" evidence="6">
    <location>
        <begin position="43"/>
        <end position="65"/>
    </location>
</feature>
<comment type="similarity">
    <text evidence="2">Belongs to the TerC family.</text>
</comment>
<feature type="transmembrane region" description="Helical" evidence="6">
    <location>
        <begin position="12"/>
        <end position="31"/>
    </location>
</feature>
<feature type="transmembrane region" description="Helical" evidence="6">
    <location>
        <begin position="119"/>
        <end position="138"/>
    </location>
</feature>
<dbReference type="NCBIfam" id="TIGR03718">
    <property type="entry name" value="R_switched_Alx"/>
    <property type="match status" value="1"/>
</dbReference>
<evidence type="ECO:0000313" key="7">
    <source>
        <dbReference type="EMBL" id="KTD49759.1"/>
    </source>
</evidence>